<accession>A0AAN8PIC7</accession>
<comment type="subcellular location">
    <subcellularLocation>
        <location evidence="1">Membrane</location>
    </subcellularLocation>
</comment>
<feature type="transmembrane region" description="Helical" evidence="6">
    <location>
        <begin position="120"/>
        <end position="146"/>
    </location>
</feature>
<keyword evidence="5 6" id="KW-0472">Membrane</keyword>
<reference evidence="7 8" key="1">
    <citation type="submission" date="2024-01" db="EMBL/GenBank/DDBJ databases">
        <title>The genome of the rayed Mediterranean limpet Patella caerulea (Linnaeus, 1758).</title>
        <authorList>
            <person name="Anh-Thu Weber A."/>
            <person name="Halstead-Nussloch G."/>
        </authorList>
    </citation>
    <scope>NUCLEOTIDE SEQUENCE [LARGE SCALE GENOMIC DNA]</scope>
    <source>
        <strain evidence="7">AATW-2023a</strain>
        <tissue evidence="7">Whole specimen</tissue>
    </source>
</reference>
<feature type="transmembrane region" description="Helical" evidence="6">
    <location>
        <begin position="76"/>
        <end position="99"/>
    </location>
</feature>
<evidence type="ECO:0000313" key="8">
    <source>
        <dbReference type="Proteomes" id="UP001347796"/>
    </source>
</evidence>
<keyword evidence="8" id="KW-1185">Reference proteome</keyword>
<organism evidence="7 8">
    <name type="scientific">Patella caerulea</name>
    <name type="common">Rayed Mediterranean limpet</name>
    <dbReference type="NCBI Taxonomy" id="87958"/>
    <lineage>
        <taxon>Eukaryota</taxon>
        <taxon>Metazoa</taxon>
        <taxon>Spiralia</taxon>
        <taxon>Lophotrochozoa</taxon>
        <taxon>Mollusca</taxon>
        <taxon>Gastropoda</taxon>
        <taxon>Patellogastropoda</taxon>
        <taxon>Patelloidea</taxon>
        <taxon>Patellidae</taxon>
        <taxon>Patella</taxon>
    </lineage>
</organism>
<dbReference type="InterPro" id="IPR051423">
    <property type="entry name" value="CD225/Dispanin"/>
</dbReference>
<comment type="similarity">
    <text evidence="2">Belongs to the CD225/Dispanin family.</text>
</comment>
<evidence type="ECO:0008006" key="9">
    <source>
        <dbReference type="Google" id="ProtNLM"/>
    </source>
</evidence>
<evidence type="ECO:0000256" key="2">
    <source>
        <dbReference type="ARBA" id="ARBA00006843"/>
    </source>
</evidence>
<gene>
    <name evidence="7" type="ORF">SNE40_015009</name>
</gene>
<comment type="caution">
    <text evidence="7">The sequence shown here is derived from an EMBL/GenBank/DDBJ whole genome shotgun (WGS) entry which is preliminary data.</text>
</comment>
<keyword evidence="3 6" id="KW-0812">Transmembrane</keyword>
<proteinExistence type="inferred from homology"/>
<evidence type="ECO:0000256" key="3">
    <source>
        <dbReference type="ARBA" id="ARBA00022692"/>
    </source>
</evidence>
<dbReference type="Pfam" id="PF04505">
    <property type="entry name" value="CD225"/>
    <property type="match status" value="1"/>
</dbReference>
<dbReference type="AlphaFoldDB" id="A0AAN8PIC7"/>
<dbReference type="Proteomes" id="UP001347796">
    <property type="component" value="Unassembled WGS sequence"/>
</dbReference>
<evidence type="ECO:0000313" key="7">
    <source>
        <dbReference type="EMBL" id="KAK6176774.1"/>
    </source>
</evidence>
<evidence type="ECO:0000256" key="4">
    <source>
        <dbReference type="ARBA" id="ARBA00022989"/>
    </source>
</evidence>
<evidence type="ECO:0000256" key="5">
    <source>
        <dbReference type="ARBA" id="ARBA00023136"/>
    </source>
</evidence>
<evidence type="ECO:0000256" key="1">
    <source>
        <dbReference type="ARBA" id="ARBA00004370"/>
    </source>
</evidence>
<dbReference type="PANTHER" id="PTHR14948:SF25">
    <property type="entry name" value="DUF4190 DOMAIN-CONTAINING PROTEIN"/>
    <property type="match status" value="1"/>
</dbReference>
<dbReference type="InterPro" id="IPR007593">
    <property type="entry name" value="CD225/Dispanin_fam"/>
</dbReference>
<protein>
    <recommendedName>
        <fullName evidence="9">Interferon-induced transmembrane protein</fullName>
    </recommendedName>
</protein>
<dbReference type="EMBL" id="JAZGQO010000010">
    <property type="protein sequence ID" value="KAK6176774.1"/>
    <property type="molecule type" value="Genomic_DNA"/>
</dbReference>
<name>A0AAN8PIC7_PATCE</name>
<dbReference type="GO" id="GO:0016020">
    <property type="term" value="C:membrane"/>
    <property type="evidence" value="ECO:0007669"/>
    <property type="project" value="UniProtKB-SubCell"/>
</dbReference>
<keyword evidence="4 6" id="KW-1133">Transmembrane helix</keyword>
<sequence>MSGMENDTVATIEHQEIHVDCVNSGFELDEGDEGEKPQHSPNAVKYNPASPTVAISQPGVPVIAQKPDPNRKPKDFVIFSCFIIMGCNFIFGLIAYNYGVKSSYAWQLGEENQARKRSKWALLFCIIGLIVGILTWVLVFTLYFTIGDKTHSVVP</sequence>
<evidence type="ECO:0000256" key="6">
    <source>
        <dbReference type="SAM" id="Phobius"/>
    </source>
</evidence>
<dbReference type="PANTHER" id="PTHR14948">
    <property type="entry name" value="NG5"/>
    <property type="match status" value="1"/>
</dbReference>